<evidence type="ECO:0000256" key="1">
    <source>
        <dbReference type="SAM" id="Phobius"/>
    </source>
</evidence>
<accession>A0A9Q0QSV0</accession>
<name>A0A9Q0QSV0_9MAGN</name>
<dbReference type="EMBL" id="JAMYWD010000005">
    <property type="protein sequence ID" value="KAJ4970780.1"/>
    <property type="molecule type" value="Genomic_DNA"/>
</dbReference>
<sequence>MSGKRESVRKPFKVFPLFFIIFSLTGIHVCINHDPGGNEFGGIDTIWQSQILHVLYPHQDNFGNLYLACGSRNPFLRSRDGTDWIFAYHACDFDTSLRLLFEHLEGKSDPAAGIIMHFGYCNWCCVICLWNRLSRFKNYREFEVK</sequence>
<keyword evidence="1" id="KW-1133">Transmembrane helix</keyword>
<feature type="transmembrane region" description="Helical" evidence="1">
    <location>
        <begin position="111"/>
        <end position="130"/>
    </location>
</feature>
<reference evidence="2" key="1">
    <citation type="journal article" date="2023" name="Plant J.">
        <title>The genome of the king protea, Protea cynaroides.</title>
        <authorList>
            <person name="Chang J."/>
            <person name="Duong T.A."/>
            <person name="Schoeman C."/>
            <person name="Ma X."/>
            <person name="Roodt D."/>
            <person name="Barker N."/>
            <person name="Li Z."/>
            <person name="Van de Peer Y."/>
            <person name="Mizrachi E."/>
        </authorList>
    </citation>
    <scope>NUCLEOTIDE SEQUENCE</scope>
    <source>
        <tissue evidence="2">Young leaves</tissue>
    </source>
</reference>
<evidence type="ECO:0000313" key="2">
    <source>
        <dbReference type="EMBL" id="KAJ4970780.1"/>
    </source>
</evidence>
<proteinExistence type="predicted"/>
<comment type="caution">
    <text evidence="2">The sequence shown here is derived from an EMBL/GenBank/DDBJ whole genome shotgun (WGS) entry which is preliminary data.</text>
</comment>
<dbReference type="AlphaFoldDB" id="A0A9Q0QSV0"/>
<keyword evidence="1" id="KW-0812">Transmembrane</keyword>
<evidence type="ECO:0000313" key="3">
    <source>
        <dbReference type="Proteomes" id="UP001141806"/>
    </source>
</evidence>
<gene>
    <name evidence="2" type="ORF">NE237_003879</name>
</gene>
<feature type="transmembrane region" description="Helical" evidence="1">
    <location>
        <begin position="12"/>
        <end position="31"/>
    </location>
</feature>
<organism evidence="2 3">
    <name type="scientific">Protea cynaroides</name>
    <dbReference type="NCBI Taxonomy" id="273540"/>
    <lineage>
        <taxon>Eukaryota</taxon>
        <taxon>Viridiplantae</taxon>
        <taxon>Streptophyta</taxon>
        <taxon>Embryophyta</taxon>
        <taxon>Tracheophyta</taxon>
        <taxon>Spermatophyta</taxon>
        <taxon>Magnoliopsida</taxon>
        <taxon>Proteales</taxon>
        <taxon>Proteaceae</taxon>
        <taxon>Protea</taxon>
    </lineage>
</organism>
<keyword evidence="1" id="KW-0472">Membrane</keyword>
<dbReference type="Proteomes" id="UP001141806">
    <property type="component" value="Unassembled WGS sequence"/>
</dbReference>
<protein>
    <submittedName>
        <fullName evidence="2">Uncharacterized protein</fullName>
    </submittedName>
</protein>
<keyword evidence="3" id="KW-1185">Reference proteome</keyword>